<reference evidence="1" key="1">
    <citation type="submission" date="2014-05" db="EMBL/GenBank/DDBJ databases">
        <authorList>
            <person name="Chronopoulou M."/>
        </authorList>
    </citation>
    <scope>NUCLEOTIDE SEQUENCE</scope>
    <source>
        <tissue evidence="1">Whole organism</tissue>
    </source>
</reference>
<sequence length="94" mass="10453">MLLGPGNKTFLKDGADVHLGVDLHPSRYKHQGGLSFLSHGRPNHHRLWLLFSVRSMITQITIFGQNTIILGVKSLFHTGNLIITERNVGSRVSP</sequence>
<evidence type="ECO:0000313" key="1">
    <source>
        <dbReference type="EMBL" id="CDW34352.1"/>
    </source>
</evidence>
<dbReference type="EMBL" id="HACA01016991">
    <property type="protein sequence ID" value="CDW34352.1"/>
    <property type="molecule type" value="Transcribed_RNA"/>
</dbReference>
<proteinExistence type="predicted"/>
<accession>A0A0K2U8T9</accession>
<name>A0A0K2U8T9_LEPSM</name>
<protein>
    <submittedName>
        <fullName evidence="1">Uncharacterized protein</fullName>
    </submittedName>
</protein>
<dbReference type="AlphaFoldDB" id="A0A0K2U8T9"/>
<organism evidence="1">
    <name type="scientific">Lepeophtheirus salmonis</name>
    <name type="common">Salmon louse</name>
    <name type="synonym">Caligus salmonis</name>
    <dbReference type="NCBI Taxonomy" id="72036"/>
    <lineage>
        <taxon>Eukaryota</taxon>
        <taxon>Metazoa</taxon>
        <taxon>Ecdysozoa</taxon>
        <taxon>Arthropoda</taxon>
        <taxon>Crustacea</taxon>
        <taxon>Multicrustacea</taxon>
        <taxon>Hexanauplia</taxon>
        <taxon>Copepoda</taxon>
        <taxon>Siphonostomatoida</taxon>
        <taxon>Caligidae</taxon>
        <taxon>Lepeophtheirus</taxon>
    </lineage>
</organism>